<sequence length="46" mass="5504">MVLSECWCVQCNTFNTCMPPSTTKFLFFVFYVSVHFICVRDFHDLF</sequence>
<keyword evidence="1" id="KW-0812">Transmembrane</keyword>
<evidence type="ECO:0000256" key="1">
    <source>
        <dbReference type="SAM" id="Phobius"/>
    </source>
</evidence>
<name>L7VSI6_9BACT</name>
<dbReference type="AlphaFoldDB" id="L7VSI6"/>
<accession>L7VSI6</accession>
<protein>
    <submittedName>
        <fullName evidence="2">Uncharacterized protein</fullName>
    </submittedName>
</protein>
<evidence type="ECO:0000313" key="2">
    <source>
        <dbReference type="EMBL" id="AGC72042.1"/>
    </source>
</evidence>
<organism evidence="2">
    <name type="scientific">uncultured bacterium A1Q1_fos_500</name>
    <dbReference type="NCBI Taxonomy" id="1256579"/>
    <lineage>
        <taxon>Bacteria</taxon>
        <taxon>environmental samples</taxon>
    </lineage>
</organism>
<feature type="transmembrane region" description="Helical" evidence="1">
    <location>
        <begin position="25"/>
        <end position="42"/>
    </location>
</feature>
<proteinExistence type="predicted"/>
<keyword evidence="1" id="KW-0472">Membrane</keyword>
<reference evidence="2" key="1">
    <citation type="submission" date="2012-09" db="EMBL/GenBank/DDBJ databases">
        <title>Metagenomic Characterization of a Microbial Community in Wastewater Detects High Levels of Antibiotic Resistance.</title>
        <authorList>
            <person name="Abrams M."/>
            <person name="Caldwell A."/>
            <person name="Vandaei E."/>
            <person name="Lee W."/>
            <person name="Perrott J."/>
            <person name="Khan S.Y."/>
            <person name="Ta J."/>
            <person name="Romero D."/>
            <person name="Nguyen V."/>
            <person name="Pourmand N."/>
            <person name="Ouverney C.C."/>
        </authorList>
    </citation>
    <scope>NUCLEOTIDE SEQUENCE</scope>
</reference>
<dbReference type="EMBL" id="JX649890">
    <property type="protein sequence ID" value="AGC72042.1"/>
    <property type="molecule type" value="Genomic_DNA"/>
</dbReference>
<keyword evidence="1" id="KW-1133">Transmembrane helix</keyword>